<reference evidence="1 2" key="1">
    <citation type="submission" date="2018-12" db="EMBL/GenBank/DDBJ databases">
        <title>Bacillus yapensis draft genome sequence.</title>
        <authorList>
            <person name="Yu L."/>
            <person name="Xu X."/>
            <person name="Tang X."/>
        </authorList>
    </citation>
    <scope>NUCLEOTIDE SEQUENCE [LARGE SCALE GENOMIC DNA]</scope>
    <source>
        <strain evidence="1 2">XXST-01</strain>
    </source>
</reference>
<evidence type="ECO:0000313" key="2">
    <source>
        <dbReference type="Proteomes" id="UP000271374"/>
    </source>
</evidence>
<keyword evidence="2" id="KW-1185">Reference proteome</keyword>
<name>A0A3S0J1J4_9BACI</name>
<dbReference type="InterPro" id="IPR020255">
    <property type="entry name" value="CsgA"/>
</dbReference>
<proteinExistence type="predicted"/>
<dbReference type="Pfam" id="PF17334">
    <property type="entry name" value="CsgA"/>
    <property type="match status" value="1"/>
</dbReference>
<sequence>MNQPLGYLKEILSNYTDRSDIGKEIYAIIREDDFTSEESFVSRLSNEQIDFLNKILPDEISHAQEEDDGERVMQLNEVHERLY</sequence>
<evidence type="ECO:0000313" key="1">
    <source>
        <dbReference type="EMBL" id="RTR36016.1"/>
    </source>
</evidence>
<accession>A0A3S0J1J4</accession>
<dbReference type="RefSeq" id="WP_126405223.1">
    <property type="nucleotide sequence ID" value="NZ_RXNT01000001.1"/>
</dbReference>
<dbReference type="AlphaFoldDB" id="A0A3S0J1J4"/>
<protein>
    <submittedName>
        <fullName evidence="1">Sporulation protein</fullName>
    </submittedName>
</protein>
<dbReference type="Proteomes" id="UP000271374">
    <property type="component" value="Unassembled WGS sequence"/>
</dbReference>
<comment type="caution">
    <text evidence="1">The sequence shown here is derived from an EMBL/GenBank/DDBJ whole genome shotgun (WGS) entry which is preliminary data.</text>
</comment>
<organism evidence="1 2">
    <name type="scientific">Bacillus yapensis</name>
    <dbReference type="NCBI Taxonomy" id="2492960"/>
    <lineage>
        <taxon>Bacteria</taxon>
        <taxon>Bacillati</taxon>
        <taxon>Bacillota</taxon>
        <taxon>Bacilli</taxon>
        <taxon>Bacillales</taxon>
        <taxon>Bacillaceae</taxon>
        <taxon>Bacillus</taxon>
    </lineage>
</organism>
<dbReference type="EMBL" id="RXNT01000001">
    <property type="protein sequence ID" value="RTR36016.1"/>
    <property type="molecule type" value="Genomic_DNA"/>
</dbReference>
<gene>
    <name evidence="1" type="ORF">EKG37_00195</name>
</gene>
<dbReference type="OrthoDB" id="2938007at2"/>